<comment type="caution">
    <text evidence="2">The sequence shown here is derived from an EMBL/GenBank/DDBJ whole genome shotgun (WGS) entry which is preliminary data.</text>
</comment>
<evidence type="ECO:0000313" key="2">
    <source>
        <dbReference type="EMBL" id="GLI27362.1"/>
    </source>
</evidence>
<dbReference type="Proteomes" id="UP001144396">
    <property type="component" value="Unassembled WGS sequence"/>
</dbReference>
<accession>A0A9W6FR69</accession>
<dbReference type="AlphaFoldDB" id="A0A9W6FR69"/>
<proteinExistence type="predicted"/>
<evidence type="ECO:0000256" key="1">
    <source>
        <dbReference type="SAM" id="MobiDB-lite"/>
    </source>
</evidence>
<dbReference type="RefSeq" id="WP_281883847.1">
    <property type="nucleotide sequence ID" value="NZ_BSDP01000001.1"/>
</dbReference>
<gene>
    <name evidence="2" type="ORF">ARHIZOSPH14_16040</name>
</gene>
<evidence type="ECO:0008006" key="4">
    <source>
        <dbReference type="Google" id="ProtNLM"/>
    </source>
</evidence>
<sequence>MRLHAYVLAGDPAWIAQSIGSYYGIVDRIVVSYDAGGGSWGGAPLSVDESLARMRAADPDGKMVFAPGDHSDASRPVMTVETEHRQAALDAASEGADWVVQLDTDEIVPSTEVLLAQLRETERRAAGALAFPMRNFHARTPSGAFLEHCGRFWTTQSGYPGPVVVRAGTRLTLARQAADTPVHRVDVSPRNTDPAHPFGTPVHAVIPPSDAIVHMSWVRTEAQMAEKRVVSGYAPERDWDRDLRRWRRRAAHPLGTALVAPFARNPFGRFRITRLPEFAEVEP</sequence>
<name>A0A9W6FR69_9MICO</name>
<protein>
    <recommendedName>
        <fullName evidence="4">Glycosyl transferase family 2</fullName>
    </recommendedName>
</protein>
<keyword evidence="3" id="KW-1185">Reference proteome</keyword>
<evidence type="ECO:0000313" key="3">
    <source>
        <dbReference type="Proteomes" id="UP001144396"/>
    </source>
</evidence>
<feature type="region of interest" description="Disordered" evidence="1">
    <location>
        <begin position="182"/>
        <end position="201"/>
    </location>
</feature>
<reference evidence="2" key="1">
    <citation type="submission" date="2022-12" db="EMBL/GenBank/DDBJ databases">
        <title>Reference genome sequencing for broad-spectrum identification of bacterial and archaeal isolates by mass spectrometry.</title>
        <authorList>
            <person name="Sekiguchi Y."/>
            <person name="Tourlousse D.M."/>
        </authorList>
    </citation>
    <scope>NUCLEOTIDE SEQUENCE</scope>
    <source>
        <strain evidence="2">14</strain>
    </source>
</reference>
<organism evidence="2 3">
    <name type="scientific">Agromyces rhizosphaerae</name>
    <dbReference type="NCBI Taxonomy" id="88374"/>
    <lineage>
        <taxon>Bacteria</taxon>
        <taxon>Bacillati</taxon>
        <taxon>Actinomycetota</taxon>
        <taxon>Actinomycetes</taxon>
        <taxon>Micrococcales</taxon>
        <taxon>Microbacteriaceae</taxon>
        <taxon>Agromyces</taxon>
    </lineage>
</organism>
<dbReference type="EMBL" id="BSDP01000001">
    <property type="protein sequence ID" value="GLI27362.1"/>
    <property type="molecule type" value="Genomic_DNA"/>
</dbReference>